<dbReference type="EMBL" id="CP007129">
    <property type="protein sequence ID" value="AHG92533.1"/>
    <property type="molecule type" value="Genomic_DNA"/>
</dbReference>
<dbReference type="KEGG" id="gba:J421_4998"/>
<evidence type="ECO:0000313" key="3">
    <source>
        <dbReference type="Proteomes" id="UP000019151"/>
    </source>
</evidence>
<dbReference type="Proteomes" id="UP000019151">
    <property type="component" value="Plasmid 1"/>
</dbReference>
<keyword evidence="3" id="KW-1185">Reference proteome</keyword>
<feature type="repeat" description="TPR" evidence="1">
    <location>
        <begin position="156"/>
        <end position="189"/>
    </location>
</feature>
<dbReference type="PANTHER" id="PTHR10098:SF108">
    <property type="entry name" value="TETRATRICOPEPTIDE REPEAT PROTEIN 28"/>
    <property type="match status" value="1"/>
</dbReference>
<organism evidence="2 3">
    <name type="scientific">Gemmatirosa kalamazoonensis</name>
    <dbReference type="NCBI Taxonomy" id="861299"/>
    <lineage>
        <taxon>Bacteria</taxon>
        <taxon>Pseudomonadati</taxon>
        <taxon>Gemmatimonadota</taxon>
        <taxon>Gemmatimonadia</taxon>
        <taxon>Gemmatimonadales</taxon>
        <taxon>Gemmatimonadaceae</taxon>
        <taxon>Gemmatirosa</taxon>
    </lineage>
</organism>
<dbReference type="AlphaFoldDB" id="W0RSG5"/>
<accession>W0RSG5</accession>
<dbReference type="SUPFAM" id="SSF48452">
    <property type="entry name" value="TPR-like"/>
    <property type="match status" value="1"/>
</dbReference>
<dbReference type="HOGENOM" id="CLU_677493_0_0_0"/>
<proteinExistence type="predicted"/>
<evidence type="ECO:0000313" key="2">
    <source>
        <dbReference type="EMBL" id="AHG92533.1"/>
    </source>
</evidence>
<dbReference type="InterPro" id="IPR019734">
    <property type="entry name" value="TPR_rpt"/>
</dbReference>
<evidence type="ECO:0000256" key="1">
    <source>
        <dbReference type="PROSITE-ProRule" id="PRU00339"/>
    </source>
</evidence>
<dbReference type="InParanoid" id="W0RSG5"/>
<sequence>MLPRLLPTAALRADLDTTDAPDEASARWLVVATVLARLGQVDAADRAGYAHGCAEAVEPMARELLAWRGPAAPDALAGLVQREVEAMERAAALHLALSALQSLVPLLADDALVRRGHVLAQLGRVARQMGELDAATRYYESARDLAARAHDDELAARAAVGLGVVHGQRGNYPAARDAYRRALAAAPAGSPIARGAHHGLMLAATAAEDYDAAFEHGWQAFVHAHDDAEGRAEMLINLARLCRKVGEYAAALRAFQASLGLTTVRRLQLPALGGAVLAASALGDHATADALSAVAERLAAAGEPAYERACAWIDLASGALTRGARGAAERYVHTARAITIPAGFHELTWQTDDMANALAAAPREHRPTRARTVAPPPPLGAPSSAVIAEIRALPVDDATVDALVGT</sequence>
<gene>
    <name evidence="2" type="ORF">J421_4998</name>
</gene>
<name>W0RSG5_9BACT</name>
<keyword evidence="2" id="KW-0614">Plasmid</keyword>
<geneLocation type="plasmid" evidence="2 3">
    <name>1</name>
</geneLocation>
<reference evidence="2 3" key="1">
    <citation type="journal article" date="2014" name="Genome Announc.">
        <title>Genome Sequence and Methylome of Soil Bacterium Gemmatirosa kalamazoonensis KBS708T, a Member of the Rarely Cultivated Gemmatimonadetes Phylum.</title>
        <authorList>
            <person name="Debruyn J.M."/>
            <person name="Radosevich M."/>
            <person name="Wommack K.E."/>
            <person name="Polson S.W."/>
            <person name="Hauser L.J."/>
            <person name="Fawaz M.N."/>
            <person name="Korlach J."/>
            <person name="Tsai Y.C."/>
        </authorList>
    </citation>
    <scope>NUCLEOTIDE SEQUENCE [LARGE SCALE GENOMIC DNA]</scope>
    <source>
        <strain evidence="2 3">KBS708</strain>
        <plasmid evidence="3">Plasmid 1</plasmid>
    </source>
</reference>
<keyword evidence="1" id="KW-0802">TPR repeat</keyword>
<protein>
    <submittedName>
        <fullName evidence="2">Tetratricopeptide repeat-containing protein</fullName>
    </submittedName>
</protein>
<dbReference type="PROSITE" id="PS50005">
    <property type="entry name" value="TPR"/>
    <property type="match status" value="1"/>
</dbReference>
<dbReference type="Pfam" id="PF13424">
    <property type="entry name" value="TPR_12"/>
    <property type="match status" value="1"/>
</dbReference>
<dbReference type="InterPro" id="IPR011990">
    <property type="entry name" value="TPR-like_helical_dom_sf"/>
</dbReference>
<dbReference type="Pfam" id="PF13176">
    <property type="entry name" value="TPR_7"/>
    <property type="match status" value="1"/>
</dbReference>
<dbReference type="PANTHER" id="PTHR10098">
    <property type="entry name" value="RAPSYN-RELATED"/>
    <property type="match status" value="1"/>
</dbReference>
<dbReference type="RefSeq" id="WP_025413868.1">
    <property type="nucleotide sequence ID" value="NZ_CP007129.1"/>
</dbReference>
<dbReference type="Gene3D" id="1.25.40.10">
    <property type="entry name" value="Tetratricopeptide repeat domain"/>
    <property type="match status" value="1"/>
</dbReference>
<dbReference type="SMART" id="SM00028">
    <property type="entry name" value="TPR"/>
    <property type="match status" value="3"/>
</dbReference>